<evidence type="ECO:0000313" key="2">
    <source>
        <dbReference type="EMBL" id="KAL2272286.1"/>
    </source>
</evidence>
<comment type="caution">
    <text evidence="2">The sequence shown here is derived from an EMBL/GenBank/DDBJ whole genome shotgun (WGS) entry which is preliminary data.</text>
</comment>
<proteinExistence type="predicted"/>
<feature type="region of interest" description="Disordered" evidence="1">
    <location>
        <begin position="240"/>
        <end position="328"/>
    </location>
</feature>
<accession>A0ABR4DQS2</accession>
<protein>
    <submittedName>
        <fullName evidence="2">Uncharacterized protein</fullName>
    </submittedName>
</protein>
<sequence>MGVVHPIHVIATVNGRRRCIACIEIPRADPDSSTIMVISRILTLLKKNPRYVALDLAYADNISDDEWERNVDEECWAAKQERRPLPRRWRHVQTRLLNEKISKLKKECVEAEAPQFPFVQTCLYIGASTTGWHSSFLHELHTRRCNVPPDWGGKYMWEPGCTVIDITDHSYAMILPAQRSCGIARKGIYHSLRLRPLDGHDWLRGSGMESEGYPDGDRVWIEGEDGPALVTSIDAVHEVWPSFPPAPTSVDSDSDSDLGEVGDDMDATDYDDDDETKSKNEKAGEEKAPALKTEVKTEGSPELPEPETEQQIALTSRKRKRDAEPNEDEQRVWNIIDRLLDSYTPQSLGTLKKHNNYRPLLKRFMDKHPEHFAPKRPGAVPLILTAFIYPNTSIKDLER</sequence>
<name>A0ABR4DQS2_9PEZI</name>
<dbReference type="Proteomes" id="UP001600888">
    <property type="component" value="Unassembled WGS sequence"/>
</dbReference>
<feature type="compositionally biased region" description="Acidic residues" evidence="1">
    <location>
        <begin position="252"/>
        <end position="275"/>
    </location>
</feature>
<keyword evidence="3" id="KW-1185">Reference proteome</keyword>
<feature type="compositionally biased region" description="Basic and acidic residues" evidence="1">
    <location>
        <begin position="276"/>
        <end position="299"/>
    </location>
</feature>
<organism evidence="2 3">
    <name type="scientific">Diaporthe vaccinii</name>
    <dbReference type="NCBI Taxonomy" id="105482"/>
    <lineage>
        <taxon>Eukaryota</taxon>
        <taxon>Fungi</taxon>
        <taxon>Dikarya</taxon>
        <taxon>Ascomycota</taxon>
        <taxon>Pezizomycotina</taxon>
        <taxon>Sordariomycetes</taxon>
        <taxon>Sordariomycetidae</taxon>
        <taxon>Diaporthales</taxon>
        <taxon>Diaporthaceae</taxon>
        <taxon>Diaporthe</taxon>
        <taxon>Diaporthe eres species complex</taxon>
    </lineage>
</organism>
<gene>
    <name evidence="2" type="ORF">FJTKL_06977</name>
</gene>
<evidence type="ECO:0000256" key="1">
    <source>
        <dbReference type="SAM" id="MobiDB-lite"/>
    </source>
</evidence>
<dbReference type="EMBL" id="JBAWTH010000257">
    <property type="protein sequence ID" value="KAL2272286.1"/>
    <property type="molecule type" value="Genomic_DNA"/>
</dbReference>
<reference evidence="2 3" key="1">
    <citation type="submission" date="2024-03" db="EMBL/GenBank/DDBJ databases">
        <title>A high-quality draft genome sequence of Diaporthe vaccinii, a causative agent of upright dieback and viscid rot disease in cranberry plants.</title>
        <authorList>
            <person name="Sarrasin M."/>
            <person name="Lang B.F."/>
            <person name="Burger G."/>
        </authorList>
    </citation>
    <scope>NUCLEOTIDE SEQUENCE [LARGE SCALE GENOMIC DNA]</scope>
    <source>
        <strain evidence="2 3">IS7</strain>
    </source>
</reference>
<evidence type="ECO:0000313" key="3">
    <source>
        <dbReference type="Proteomes" id="UP001600888"/>
    </source>
</evidence>